<keyword evidence="2" id="KW-0732">Signal</keyword>
<feature type="signal peptide" evidence="2">
    <location>
        <begin position="1"/>
        <end position="22"/>
    </location>
</feature>
<evidence type="ECO:0000256" key="1">
    <source>
        <dbReference type="SAM" id="Phobius"/>
    </source>
</evidence>
<feature type="domain" description="TPM" evidence="3">
    <location>
        <begin position="37"/>
        <end position="161"/>
    </location>
</feature>
<dbReference type="RefSeq" id="WP_394364678.1">
    <property type="nucleotide sequence ID" value="NZ_CP138495.1"/>
</dbReference>
<organism evidence="4 5">
    <name type="scientific">Tenacibaculum maritimum NCIMB 2154</name>
    <dbReference type="NCBI Taxonomy" id="1349785"/>
    <lineage>
        <taxon>Bacteria</taxon>
        <taxon>Pseudomonadati</taxon>
        <taxon>Bacteroidota</taxon>
        <taxon>Flavobacteriia</taxon>
        <taxon>Flavobacteriales</taxon>
        <taxon>Flavobacteriaceae</taxon>
        <taxon>Tenacibaculum</taxon>
    </lineage>
</organism>
<evidence type="ECO:0000313" key="4">
    <source>
        <dbReference type="EMBL" id="SFZ80361.1"/>
    </source>
</evidence>
<proteinExistence type="predicted"/>
<keyword evidence="1" id="KW-0812">Transmembrane</keyword>
<keyword evidence="1" id="KW-1133">Transmembrane helix</keyword>
<keyword evidence="1" id="KW-0472">Membrane</keyword>
<name>A0A2H1E7M6_9FLAO</name>
<evidence type="ECO:0000259" key="3">
    <source>
        <dbReference type="Pfam" id="PF04536"/>
    </source>
</evidence>
<evidence type="ECO:0000256" key="2">
    <source>
        <dbReference type="SAM" id="SignalP"/>
    </source>
</evidence>
<keyword evidence="5" id="KW-1185">Reference proteome</keyword>
<dbReference type="InterPro" id="IPR007621">
    <property type="entry name" value="TPM_dom"/>
</dbReference>
<dbReference type="Proteomes" id="UP000231564">
    <property type="component" value="Chromosome MARIT"/>
</dbReference>
<accession>A0A2H1E7M6</accession>
<dbReference type="EMBL" id="LT634361">
    <property type="protein sequence ID" value="SFZ80361.1"/>
    <property type="molecule type" value="Genomic_DNA"/>
</dbReference>
<reference evidence="4 5" key="1">
    <citation type="submission" date="2016-11" db="EMBL/GenBank/DDBJ databases">
        <authorList>
            <person name="Jaros S."/>
            <person name="Januszkiewicz K."/>
            <person name="Wedrychowicz H."/>
        </authorList>
    </citation>
    <scope>NUCLEOTIDE SEQUENCE [LARGE SCALE GENOMIC DNA]</scope>
    <source>
        <strain evidence="4">NCIMB 2154T</strain>
    </source>
</reference>
<dbReference type="KEGG" id="tmar:MARIT_0459"/>
<dbReference type="Pfam" id="PF04536">
    <property type="entry name" value="TPM_phosphatase"/>
    <property type="match status" value="1"/>
</dbReference>
<dbReference type="STRING" id="1349785.GCA_000509405_00202"/>
<gene>
    <name evidence="4" type="ORF">MARIT_0459</name>
</gene>
<dbReference type="Gene3D" id="3.10.310.50">
    <property type="match status" value="1"/>
</dbReference>
<dbReference type="PANTHER" id="PTHR30373">
    <property type="entry name" value="UPF0603 PROTEIN YGCG"/>
    <property type="match status" value="1"/>
</dbReference>
<evidence type="ECO:0000313" key="5">
    <source>
        <dbReference type="Proteomes" id="UP000231564"/>
    </source>
</evidence>
<feature type="chain" id="PRO_5013850129" description="TPM domain-containing protein" evidence="2">
    <location>
        <begin position="23"/>
        <end position="267"/>
    </location>
</feature>
<feature type="transmembrane region" description="Helical" evidence="1">
    <location>
        <begin position="182"/>
        <end position="201"/>
    </location>
</feature>
<dbReference type="AlphaFoldDB" id="A0A2H1E7M6"/>
<dbReference type="PANTHER" id="PTHR30373:SF2">
    <property type="entry name" value="UPF0603 PROTEIN YGCG"/>
    <property type="match status" value="1"/>
</dbReference>
<sequence>MKEAIKKIFSLIVILIVQQTVAQGFQIPNTPSFQTSVYDYIGLLSANEKASLEKKLIQYADTTSTQIVVAIIKSTEGAYINYLAANWAHQWGIGGSKDKDNGVFMLLAKDDRKITIQAGYGVEHLLTDFVSRRIIERDIIPYFKKGHYYAGLDSGSNAIFKALTGAYKGTRKKKSAEEGTDVGLVIFIVIVIILFILLSRGNRGGGGSSRRIDARSILDAIILSNAGRGGFGGGGFGSSSGGGFDGGGFGGGFGGGGFGGGGATGDW</sequence>
<dbReference type="GeneID" id="47722057"/>
<protein>
    <recommendedName>
        <fullName evidence="3">TPM domain-containing protein</fullName>
    </recommendedName>
</protein>